<organism evidence="1 2">
    <name type="scientific">Metarhizium brunneum</name>
    <dbReference type="NCBI Taxonomy" id="500148"/>
    <lineage>
        <taxon>Eukaryota</taxon>
        <taxon>Fungi</taxon>
        <taxon>Dikarya</taxon>
        <taxon>Ascomycota</taxon>
        <taxon>Pezizomycotina</taxon>
        <taxon>Sordariomycetes</taxon>
        <taxon>Hypocreomycetidae</taxon>
        <taxon>Hypocreales</taxon>
        <taxon>Clavicipitaceae</taxon>
        <taxon>Metarhizium</taxon>
    </lineage>
</organism>
<protein>
    <submittedName>
        <fullName evidence="1">Uncharacterized protein</fullName>
    </submittedName>
</protein>
<accession>A0A7D5Z8K4</accession>
<name>A0A7D5Z8K4_9HYPO</name>
<dbReference type="GeneID" id="26241303"/>
<sequence>MTYTSATTSLSNLQPIRDLTFVAQANIFPHDVKKSRRIANAIKLSESEGHPQKTFDVEIFLHKGEKVSDSFINNVREKTGIVTKNIVPEENVTKLTADASTIDKIVEVDAIKAIEESIKPKLFNDIS</sequence>
<dbReference type="Proteomes" id="UP000510686">
    <property type="component" value="Chromosome 4"/>
</dbReference>
<dbReference type="KEGG" id="mbrn:26241303"/>
<evidence type="ECO:0000313" key="1">
    <source>
        <dbReference type="EMBL" id="QLI70388.1"/>
    </source>
</evidence>
<gene>
    <name evidence="1" type="ORF">G6M90_00g078380</name>
</gene>
<dbReference type="RefSeq" id="XP_014545270.1">
    <property type="nucleotide sequence ID" value="XM_014689784.1"/>
</dbReference>
<keyword evidence="2" id="KW-1185">Reference proteome</keyword>
<reference evidence="1 2" key="1">
    <citation type="submission" date="2020-07" db="EMBL/GenBank/DDBJ databases">
        <title>Telomere length de novo assembly of all 7 chromosomes of the fungus, Metarhizium brunneum, using a novel assembly pipeline.</title>
        <authorList>
            <person name="Saud z."/>
            <person name="Kortsinoglou A."/>
            <person name="Kouvelis V.N."/>
            <person name="Butt T.M."/>
        </authorList>
    </citation>
    <scope>NUCLEOTIDE SEQUENCE [LARGE SCALE GENOMIC DNA]</scope>
    <source>
        <strain evidence="1 2">4556</strain>
    </source>
</reference>
<dbReference type="AlphaFoldDB" id="A0A7D5Z8K4"/>
<proteinExistence type="predicted"/>
<dbReference type="EMBL" id="CP058935">
    <property type="protein sequence ID" value="QLI70388.1"/>
    <property type="molecule type" value="Genomic_DNA"/>
</dbReference>
<evidence type="ECO:0000313" key="2">
    <source>
        <dbReference type="Proteomes" id="UP000510686"/>
    </source>
</evidence>